<dbReference type="Gene3D" id="3.40.50.2300">
    <property type="match status" value="2"/>
</dbReference>
<dbReference type="PANTHER" id="PTHR30483">
    <property type="entry name" value="LEUCINE-SPECIFIC-BINDING PROTEIN"/>
    <property type="match status" value="1"/>
</dbReference>
<dbReference type="PATRIC" id="fig|242163.4.peg.5351"/>
<accession>A0A0L0MJF8</accession>
<feature type="chain" id="PRO_5005544237" evidence="5">
    <location>
        <begin position="35"/>
        <end position="369"/>
    </location>
</feature>
<dbReference type="Pfam" id="PF13458">
    <property type="entry name" value="Peripla_BP_6"/>
    <property type="match status" value="1"/>
</dbReference>
<gene>
    <name evidence="7" type="ORF">BVER_02025</name>
</gene>
<dbReference type="InterPro" id="IPR000709">
    <property type="entry name" value="Leu_Ile_Val-bd"/>
</dbReference>
<reference evidence="8" key="1">
    <citation type="submission" date="2015-06" db="EMBL/GenBank/DDBJ databases">
        <title>Comparative genomics of Burkholderia leaf nodule symbionts.</title>
        <authorList>
            <person name="Carlier A."/>
            <person name="Eberl L."/>
            <person name="Pinto-Carbo M."/>
        </authorList>
    </citation>
    <scope>NUCLEOTIDE SEQUENCE [LARGE SCALE GENOMIC DNA]</scope>
    <source>
        <strain evidence="8">UZHbot4</strain>
    </source>
</reference>
<evidence type="ECO:0000313" key="8">
    <source>
        <dbReference type="Proteomes" id="UP000036959"/>
    </source>
</evidence>
<evidence type="ECO:0000313" key="7">
    <source>
        <dbReference type="EMBL" id="KND62099.1"/>
    </source>
</evidence>
<dbReference type="InterPro" id="IPR028082">
    <property type="entry name" value="Peripla_BP_I"/>
</dbReference>
<dbReference type="EMBL" id="LFJJ01000005">
    <property type="protein sequence ID" value="KND62099.1"/>
    <property type="molecule type" value="Genomic_DNA"/>
</dbReference>
<dbReference type="CDD" id="cd06336">
    <property type="entry name" value="PBP1_ABC_ligand_binding-like"/>
    <property type="match status" value="1"/>
</dbReference>
<comment type="caution">
    <text evidence="7">The sequence shown here is derived from an EMBL/GenBank/DDBJ whole genome shotgun (WGS) entry which is preliminary data.</text>
</comment>
<protein>
    <submittedName>
        <fullName evidence="7">Branched-chain amino acid ABC transporter, amino acid-binding protein</fullName>
    </submittedName>
</protein>
<comment type="similarity">
    <text evidence="1">Belongs to the leucine-binding protein family.</text>
</comment>
<keyword evidence="3 5" id="KW-0732">Signal</keyword>
<keyword evidence="4" id="KW-0029">Amino-acid transport</keyword>
<dbReference type="InterPro" id="IPR051010">
    <property type="entry name" value="BCAA_transport"/>
</dbReference>
<evidence type="ECO:0000256" key="3">
    <source>
        <dbReference type="ARBA" id="ARBA00022729"/>
    </source>
</evidence>
<dbReference type="PRINTS" id="PR00337">
    <property type="entry name" value="LEUILEVALBP"/>
</dbReference>
<keyword evidence="2" id="KW-0813">Transport</keyword>
<name>A0A0L0MJF8_9BURK</name>
<evidence type="ECO:0000256" key="4">
    <source>
        <dbReference type="ARBA" id="ARBA00022970"/>
    </source>
</evidence>
<dbReference type="Proteomes" id="UP000036959">
    <property type="component" value="Unassembled WGS sequence"/>
</dbReference>
<dbReference type="GO" id="GO:0006865">
    <property type="term" value="P:amino acid transport"/>
    <property type="evidence" value="ECO:0007669"/>
    <property type="project" value="UniProtKB-KW"/>
</dbReference>
<dbReference type="SUPFAM" id="SSF53822">
    <property type="entry name" value="Periplasmic binding protein-like I"/>
    <property type="match status" value="1"/>
</dbReference>
<dbReference type="InterPro" id="IPR028081">
    <property type="entry name" value="Leu-bd"/>
</dbReference>
<dbReference type="AlphaFoldDB" id="A0A0L0MJF8"/>
<evidence type="ECO:0000256" key="5">
    <source>
        <dbReference type="SAM" id="SignalP"/>
    </source>
</evidence>
<evidence type="ECO:0000259" key="6">
    <source>
        <dbReference type="Pfam" id="PF13458"/>
    </source>
</evidence>
<keyword evidence="8" id="KW-1185">Reference proteome</keyword>
<evidence type="ECO:0000256" key="1">
    <source>
        <dbReference type="ARBA" id="ARBA00010062"/>
    </source>
</evidence>
<proteinExistence type="inferred from homology"/>
<dbReference type="PANTHER" id="PTHR30483:SF6">
    <property type="entry name" value="PERIPLASMIC BINDING PROTEIN OF ABC TRANSPORTER FOR NATURAL AMINO ACIDS"/>
    <property type="match status" value="1"/>
</dbReference>
<sequence>MFRTRVFDQPKPSLKPLKFALAASILSMSVAAHAAACDVKIGVVAVLSGPAASWGIALREGVAFAAQEVNATGGLQIGQEKCTVSFTALDSKYTGEASASAGNQLASQGIKIIIGPVGSPEVTGIKPIVARNGILVMANSYAKDVIGPRWPLVFHFGPGPSGWADPIIKAAKARFNMKKVVVMAPNDQGGTDVASVDAAMYKKNGIDTAEEYYQRGTTNFAPIVLRVLAGKPDAVELASSPPGDTGTVIKQLRDAGFNGPIGHLGGPGTEEIVRVAGGLDVVKNMYWYEPVVRDPELAKVDEQYKGYFNKDAPQNTLFYQWLTASRMVLKAISKAGTATRPRLPKRCAACPSTIRTWARVNGSARSSSA</sequence>
<dbReference type="RefSeq" id="WP_198155123.1">
    <property type="nucleotide sequence ID" value="NZ_LFJJ01000005.1"/>
</dbReference>
<feature type="domain" description="Leucine-binding protein" evidence="6">
    <location>
        <begin position="39"/>
        <end position="342"/>
    </location>
</feature>
<feature type="signal peptide" evidence="5">
    <location>
        <begin position="1"/>
        <end position="34"/>
    </location>
</feature>
<organism evidence="7 8">
    <name type="scientific">Candidatus Burkholderia verschuerenii</name>
    <dbReference type="NCBI Taxonomy" id="242163"/>
    <lineage>
        <taxon>Bacteria</taxon>
        <taxon>Pseudomonadati</taxon>
        <taxon>Pseudomonadota</taxon>
        <taxon>Betaproteobacteria</taxon>
        <taxon>Burkholderiales</taxon>
        <taxon>Burkholderiaceae</taxon>
        <taxon>Burkholderia</taxon>
    </lineage>
</organism>
<evidence type="ECO:0000256" key="2">
    <source>
        <dbReference type="ARBA" id="ARBA00022448"/>
    </source>
</evidence>